<name>A0ABD2Q9Z6_9PLAT</name>
<comment type="caution">
    <text evidence="1">The sequence shown here is derived from an EMBL/GenBank/DDBJ whole genome shotgun (WGS) entry which is preliminary data.</text>
</comment>
<keyword evidence="2" id="KW-1185">Reference proteome</keyword>
<gene>
    <name evidence="1" type="ORF">Ciccas_005299</name>
</gene>
<organism evidence="1 2">
    <name type="scientific">Cichlidogyrus casuarinus</name>
    <dbReference type="NCBI Taxonomy" id="1844966"/>
    <lineage>
        <taxon>Eukaryota</taxon>
        <taxon>Metazoa</taxon>
        <taxon>Spiralia</taxon>
        <taxon>Lophotrochozoa</taxon>
        <taxon>Platyhelminthes</taxon>
        <taxon>Monogenea</taxon>
        <taxon>Monopisthocotylea</taxon>
        <taxon>Dactylogyridea</taxon>
        <taxon>Ancyrocephalidae</taxon>
        <taxon>Cichlidogyrus</taxon>
    </lineage>
</organism>
<accession>A0ABD2Q9Z6</accession>
<reference evidence="1 2" key="1">
    <citation type="submission" date="2024-11" db="EMBL/GenBank/DDBJ databases">
        <title>Adaptive evolution of stress response genes in parasites aligns with host niche diversity.</title>
        <authorList>
            <person name="Hahn C."/>
            <person name="Resl P."/>
        </authorList>
    </citation>
    <scope>NUCLEOTIDE SEQUENCE [LARGE SCALE GENOMIC DNA]</scope>
    <source>
        <strain evidence="1">EGGRZ-B1_66</strain>
        <tissue evidence="1">Body</tissue>
    </source>
</reference>
<dbReference type="EMBL" id="JBJKFK010000611">
    <property type="protein sequence ID" value="KAL3316057.1"/>
    <property type="molecule type" value="Genomic_DNA"/>
</dbReference>
<dbReference type="Proteomes" id="UP001626550">
    <property type="component" value="Unassembled WGS sequence"/>
</dbReference>
<sequence>MKSEDARDTDALIRIMKNEFIDIFSGAGPTKSLQDLRQSLWNEKITSCKDAHEAKISIAKQHGRP</sequence>
<evidence type="ECO:0000313" key="2">
    <source>
        <dbReference type="Proteomes" id="UP001626550"/>
    </source>
</evidence>
<protein>
    <submittedName>
        <fullName evidence="1">Uncharacterized protein</fullName>
    </submittedName>
</protein>
<proteinExistence type="predicted"/>
<dbReference type="AlphaFoldDB" id="A0ABD2Q9Z6"/>
<evidence type="ECO:0000313" key="1">
    <source>
        <dbReference type="EMBL" id="KAL3316057.1"/>
    </source>
</evidence>